<dbReference type="PANTHER" id="PTHR33445:SF2">
    <property type="entry name" value="ATP SYNTHASE SUBUNIT B', CHLOROPLASTIC"/>
    <property type="match status" value="1"/>
</dbReference>
<evidence type="ECO:0000256" key="1">
    <source>
        <dbReference type="ARBA" id="ARBA00005513"/>
    </source>
</evidence>
<comment type="subcellular location">
    <subcellularLocation>
        <location evidence="13">Cell membrane</location>
        <topology evidence="13">Single-pass membrane protein</topology>
    </subcellularLocation>
    <subcellularLocation>
        <location evidence="12">Endomembrane system</location>
        <topology evidence="12">Single-pass membrane protein</topology>
    </subcellularLocation>
</comment>
<comment type="function">
    <text evidence="10 13">F(1)F(0) ATP synthase produces ATP from ADP in the presence of a proton or sodium gradient. F-type ATPases consist of two structural domains, F(1) containing the extramembraneous catalytic core and F(0) containing the membrane proton channel, linked together by a central stalk and a peripheral stalk. During catalysis, ATP synthesis in the catalytic domain of F(1) is coupled via a rotary mechanism of the central stalk subunits to proton translocation.</text>
</comment>
<comment type="subunit">
    <text evidence="13">F-type ATPases have 2 components, F(1) - the catalytic core - and F(0) - the membrane proton channel. F(1) has five subunits: alpha(3), beta(3), gamma(1), delta(1), epsilon(1). F(0) has three main subunits: a(1), b(2) and c(10-14). The alpha and beta chains form an alternating ring which encloses part of the gamma chain. F(1) is attached to F(0) by a central stalk formed by the gamma and epsilon chains, while a peripheral stalk is formed by the delta and b chains.</text>
</comment>
<evidence type="ECO:0000256" key="10">
    <source>
        <dbReference type="ARBA" id="ARBA00025198"/>
    </source>
</evidence>
<keyword evidence="2 13" id="KW-0813">Transport</keyword>
<dbReference type="PANTHER" id="PTHR33445">
    <property type="entry name" value="ATP SYNTHASE SUBUNIT B', CHLOROPLASTIC"/>
    <property type="match status" value="1"/>
</dbReference>
<keyword evidence="9 13" id="KW-0066">ATP synthesis</keyword>
<dbReference type="AlphaFoldDB" id="A0A5K7Z2T4"/>
<proteinExistence type="inferred from homology"/>
<evidence type="ECO:0000256" key="4">
    <source>
        <dbReference type="ARBA" id="ARBA00022692"/>
    </source>
</evidence>
<evidence type="ECO:0000256" key="5">
    <source>
        <dbReference type="ARBA" id="ARBA00022781"/>
    </source>
</evidence>
<comment type="similarity">
    <text evidence="1 13">Belongs to the ATPase B chain family.</text>
</comment>
<dbReference type="GO" id="GO:0012505">
    <property type="term" value="C:endomembrane system"/>
    <property type="evidence" value="ECO:0007669"/>
    <property type="project" value="UniProtKB-SubCell"/>
</dbReference>
<dbReference type="InterPro" id="IPR002146">
    <property type="entry name" value="ATP_synth_b/b'su_bac/chlpt"/>
</dbReference>
<dbReference type="EMBL" id="AP021875">
    <property type="protein sequence ID" value="BBO76332.1"/>
    <property type="molecule type" value="Genomic_DNA"/>
</dbReference>
<evidence type="ECO:0000256" key="12">
    <source>
        <dbReference type="ARBA" id="ARBA00037847"/>
    </source>
</evidence>
<sequence length="251" mass="29065">MLIDWFTVFAQIVNFLILVWLLNRFLFKPIRGAMAKREKKMTDALNRARQAEQEAQARALALEQERNALADARESLMAEARQEVEGWRETALERVKEEVESLRKAWMSSMSRDRQAFLDRLKRRLVHQVVQIGEKTLRDLSDQDLNRQVLRVFLKKVADRKDALNHRASGQELVVQSGIPLDDADDHLLRNRLAAWFPTATPVRLEVHPELGMGIELVIGDRTAAWHLADYLKDLEAEIMDNLFDDARTKT</sequence>
<keyword evidence="16" id="KW-1185">Reference proteome</keyword>
<keyword evidence="5 13" id="KW-0375">Hydrogen ion transport</keyword>
<evidence type="ECO:0000256" key="2">
    <source>
        <dbReference type="ARBA" id="ARBA00022448"/>
    </source>
</evidence>
<keyword evidence="8 13" id="KW-0472">Membrane</keyword>
<feature type="transmembrane region" description="Helical" evidence="13">
    <location>
        <begin position="6"/>
        <end position="27"/>
    </location>
</feature>
<dbReference type="GO" id="GO:0046961">
    <property type="term" value="F:proton-transporting ATPase activity, rotational mechanism"/>
    <property type="evidence" value="ECO:0007669"/>
    <property type="project" value="TreeGrafter"/>
</dbReference>
<accession>A0A5K7Z2T4</accession>
<evidence type="ECO:0000256" key="11">
    <source>
        <dbReference type="ARBA" id="ARBA00025614"/>
    </source>
</evidence>
<protein>
    <recommendedName>
        <fullName evidence="13">ATP synthase subunit b</fullName>
    </recommendedName>
    <alternativeName>
        <fullName evidence="13">ATP synthase F(0) sector subunit b</fullName>
    </alternativeName>
    <alternativeName>
        <fullName evidence="13">ATPase subunit I</fullName>
    </alternativeName>
    <alternativeName>
        <fullName evidence="13">F-type ATPase subunit b</fullName>
        <shortName evidence="13">F-ATPase subunit b</shortName>
    </alternativeName>
</protein>
<evidence type="ECO:0000256" key="3">
    <source>
        <dbReference type="ARBA" id="ARBA00022547"/>
    </source>
</evidence>
<keyword evidence="4 13" id="KW-0812">Transmembrane</keyword>
<evidence type="ECO:0000313" key="16">
    <source>
        <dbReference type="Proteomes" id="UP000427769"/>
    </source>
</evidence>
<keyword evidence="3 13" id="KW-0138">CF(0)</keyword>
<dbReference type="CDD" id="cd06503">
    <property type="entry name" value="ATP-synt_Fo_b"/>
    <property type="match status" value="1"/>
</dbReference>
<keyword evidence="14" id="KW-0175">Coiled coil</keyword>
<gene>
    <name evidence="15" type="primary">atpF1</name>
    <name evidence="13" type="synonym">atpF</name>
    <name evidence="15" type="ORF">DSCW_37490</name>
</gene>
<dbReference type="HAMAP" id="MF_01398">
    <property type="entry name" value="ATP_synth_b_bprime"/>
    <property type="match status" value="1"/>
</dbReference>
<evidence type="ECO:0000256" key="9">
    <source>
        <dbReference type="ARBA" id="ARBA00023310"/>
    </source>
</evidence>
<organism evidence="15 16">
    <name type="scientific">Desulfosarcina widdelii</name>
    <dbReference type="NCBI Taxonomy" id="947919"/>
    <lineage>
        <taxon>Bacteria</taxon>
        <taxon>Pseudomonadati</taxon>
        <taxon>Thermodesulfobacteriota</taxon>
        <taxon>Desulfobacteria</taxon>
        <taxon>Desulfobacterales</taxon>
        <taxon>Desulfosarcinaceae</taxon>
        <taxon>Desulfosarcina</taxon>
    </lineage>
</organism>
<evidence type="ECO:0000256" key="6">
    <source>
        <dbReference type="ARBA" id="ARBA00022989"/>
    </source>
</evidence>
<dbReference type="Pfam" id="PF00430">
    <property type="entry name" value="ATP-synt_B"/>
    <property type="match status" value="1"/>
</dbReference>
<keyword evidence="13" id="KW-1003">Cell membrane</keyword>
<name>A0A5K7Z2T4_9BACT</name>
<dbReference type="RefSeq" id="WP_155305167.1">
    <property type="nucleotide sequence ID" value="NZ_AP021875.1"/>
</dbReference>
<dbReference type="Proteomes" id="UP000427769">
    <property type="component" value="Chromosome"/>
</dbReference>
<dbReference type="GO" id="GO:0045259">
    <property type="term" value="C:proton-transporting ATP synthase complex"/>
    <property type="evidence" value="ECO:0007669"/>
    <property type="project" value="UniProtKB-KW"/>
</dbReference>
<dbReference type="InterPro" id="IPR050059">
    <property type="entry name" value="ATP_synthase_B_chain"/>
</dbReference>
<reference evidence="15 16" key="1">
    <citation type="submission" date="2019-11" db="EMBL/GenBank/DDBJ databases">
        <title>Comparative genomics of hydrocarbon-degrading Desulfosarcina strains.</title>
        <authorList>
            <person name="Watanabe M."/>
            <person name="Kojima H."/>
            <person name="Fukui M."/>
        </authorList>
    </citation>
    <scope>NUCLEOTIDE SEQUENCE [LARGE SCALE GENOMIC DNA]</scope>
    <source>
        <strain evidence="15 16">PP31</strain>
    </source>
</reference>
<keyword evidence="6 13" id="KW-1133">Transmembrane helix</keyword>
<evidence type="ECO:0000256" key="13">
    <source>
        <dbReference type="HAMAP-Rule" id="MF_01398"/>
    </source>
</evidence>
<feature type="coiled-coil region" evidence="14">
    <location>
        <begin position="34"/>
        <end position="82"/>
    </location>
</feature>
<evidence type="ECO:0000256" key="14">
    <source>
        <dbReference type="SAM" id="Coils"/>
    </source>
</evidence>
<evidence type="ECO:0000313" key="15">
    <source>
        <dbReference type="EMBL" id="BBO76332.1"/>
    </source>
</evidence>
<dbReference type="KEGG" id="dwd:DSCW_37490"/>
<comment type="function">
    <text evidence="11">Component of the F(0) channel, it forms part of the peripheral stalk, linking F(1) to F(0). The b'-subunit is a diverged and duplicated form of b found in plants and photosynthetic bacteria.</text>
</comment>
<dbReference type="GO" id="GO:0046933">
    <property type="term" value="F:proton-transporting ATP synthase activity, rotational mechanism"/>
    <property type="evidence" value="ECO:0007669"/>
    <property type="project" value="UniProtKB-UniRule"/>
</dbReference>
<evidence type="ECO:0000256" key="7">
    <source>
        <dbReference type="ARBA" id="ARBA00023065"/>
    </source>
</evidence>
<evidence type="ECO:0000256" key="8">
    <source>
        <dbReference type="ARBA" id="ARBA00023136"/>
    </source>
</evidence>
<dbReference type="GO" id="GO:0005886">
    <property type="term" value="C:plasma membrane"/>
    <property type="evidence" value="ECO:0007669"/>
    <property type="project" value="UniProtKB-SubCell"/>
</dbReference>
<dbReference type="OrthoDB" id="466272at2"/>
<keyword evidence="7 13" id="KW-0406">Ion transport</keyword>